<keyword evidence="3" id="KW-0813">Transport</keyword>
<dbReference type="NCBIfam" id="TIGR01528">
    <property type="entry name" value="NMN_trans_PnuC"/>
    <property type="match status" value="1"/>
</dbReference>
<evidence type="ECO:0000256" key="7">
    <source>
        <dbReference type="ARBA" id="ARBA00023136"/>
    </source>
</evidence>
<evidence type="ECO:0000256" key="2">
    <source>
        <dbReference type="ARBA" id="ARBA00006669"/>
    </source>
</evidence>
<proteinExistence type="inferred from homology"/>
<feature type="transmembrane region" description="Helical" evidence="8">
    <location>
        <begin position="42"/>
        <end position="66"/>
    </location>
</feature>
<protein>
    <submittedName>
        <fullName evidence="9">Nicotinamide mononucleotide transporter</fullName>
    </submittedName>
</protein>
<dbReference type="InterPro" id="IPR006419">
    <property type="entry name" value="NMN_transpt_PnuC"/>
</dbReference>
<feature type="transmembrane region" description="Helical" evidence="8">
    <location>
        <begin position="194"/>
        <end position="211"/>
    </location>
</feature>
<evidence type="ECO:0000256" key="1">
    <source>
        <dbReference type="ARBA" id="ARBA00004651"/>
    </source>
</evidence>
<feature type="transmembrane region" description="Helical" evidence="8">
    <location>
        <begin position="168"/>
        <end position="188"/>
    </location>
</feature>
<evidence type="ECO:0000256" key="4">
    <source>
        <dbReference type="ARBA" id="ARBA00022475"/>
    </source>
</evidence>
<keyword evidence="5 8" id="KW-0812">Transmembrane</keyword>
<dbReference type="GO" id="GO:0034257">
    <property type="term" value="F:nicotinamide riboside transmembrane transporter activity"/>
    <property type="evidence" value="ECO:0007669"/>
    <property type="project" value="InterPro"/>
</dbReference>
<gene>
    <name evidence="9" type="ORF">HLB09_11500</name>
</gene>
<evidence type="ECO:0000256" key="5">
    <source>
        <dbReference type="ARBA" id="ARBA00022692"/>
    </source>
</evidence>
<feature type="transmembrane region" description="Helical" evidence="8">
    <location>
        <begin position="118"/>
        <end position="136"/>
    </location>
</feature>
<evidence type="ECO:0000313" key="9">
    <source>
        <dbReference type="EMBL" id="NNH23703.1"/>
    </source>
</evidence>
<organism evidence="9 10">
    <name type="scientific">Pseudokineococcus marinus</name>
    <dbReference type="NCBI Taxonomy" id="351215"/>
    <lineage>
        <taxon>Bacteria</taxon>
        <taxon>Bacillati</taxon>
        <taxon>Actinomycetota</taxon>
        <taxon>Actinomycetes</taxon>
        <taxon>Kineosporiales</taxon>
        <taxon>Kineosporiaceae</taxon>
        <taxon>Pseudokineococcus</taxon>
    </lineage>
</organism>
<dbReference type="Pfam" id="PF04973">
    <property type="entry name" value="NMN_transporter"/>
    <property type="match status" value="1"/>
</dbReference>
<reference evidence="9 10" key="1">
    <citation type="submission" date="2020-05" db="EMBL/GenBank/DDBJ databases">
        <title>MicrobeNet Type strains.</title>
        <authorList>
            <person name="Nicholson A.C."/>
        </authorList>
    </citation>
    <scope>NUCLEOTIDE SEQUENCE [LARGE SCALE GENOMIC DNA]</scope>
    <source>
        <strain evidence="9 10">JCM 14547</strain>
    </source>
</reference>
<dbReference type="PANTHER" id="PTHR36122">
    <property type="entry name" value="NICOTINAMIDE RIBOSIDE TRANSPORTER PNUC"/>
    <property type="match status" value="1"/>
</dbReference>
<comment type="caution">
    <text evidence="9">The sequence shown here is derived from an EMBL/GenBank/DDBJ whole genome shotgun (WGS) entry which is preliminary data.</text>
</comment>
<dbReference type="RefSeq" id="WP_171203507.1">
    <property type="nucleotide sequence ID" value="NZ_BAAANP010000042.1"/>
</dbReference>
<comment type="subcellular location">
    <subcellularLocation>
        <location evidence="1">Cell membrane</location>
        <topology evidence="1">Multi-pass membrane protein</topology>
    </subcellularLocation>
</comment>
<sequence length="234" mass="24751">MDALASVLDAAVVIGGVPLLLREVVGNLFGLASAVGGMRRRVWAWPVGVVGNALLFTVFLGGVFATPQAVDLYGQAGRQVFFLLVSVYGWVRWSRTRRAGGAGAPAVAPRWATGRERAALVAVMVVGTLGLAQVFARLDSFGPYPDAWIFTGSLLATYGMARGWIDFWLVWIAVDVVGVPLLLAAGYYPSAVLYLVYAGFVVWGARTWVVARRREGRAGPGADGPADPAVTALG</sequence>
<keyword evidence="10" id="KW-1185">Reference proteome</keyword>
<dbReference type="GO" id="GO:0005886">
    <property type="term" value="C:plasma membrane"/>
    <property type="evidence" value="ECO:0007669"/>
    <property type="project" value="UniProtKB-SubCell"/>
</dbReference>
<name>A0A849BQQ5_9ACTN</name>
<feature type="transmembrane region" description="Helical" evidence="8">
    <location>
        <begin position="72"/>
        <end position="91"/>
    </location>
</feature>
<dbReference type="PANTHER" id="PTHR36122:SF2">
    <property type="entry name" value="NICOTINAMIDE RIBOSIDE TRANSPORTER PNUC"/>
    <property type="match status" value="1"/>
</dbReference>
<keyword evidence="4" id="KW-1003">Cell membrane</keyword>
<feature type="transmembrane region" description="Helical" evidence="8">
    <location>
        <begin position="142"/>
        <end position="161"/>
    </location>
</feature>
<feature type="transmembrane region" description="Helical" evidence="8">
    <location>
        <begin position="12"/>
        <end position="35"/>
    </location>
</feature>
<evidence type="ECO:0000256" key="8">
    <source>
        <dbReference type="SAM" id="Phobius"/>
    </source>
</evidence>
<dbReference type="AlphaFoldDB" id="A0A849BQQ5"/>
<evidence type="ECO:0000313" key="10">
    <source>
        <dbReference type="Proteomes" id="UP000555552"/>
    </source>
</evidence>
<accession>A0A849BQQ5</accession>
<keyword evidence="6 8" id="KW-1133">Transmembrane helix</keyword>
<evidence type="ECO:0000256" key="3">
    <source>
        <dbReference type="ARBA" id="ARBA00022448"/>
    </source>
</evidence>
<keyword evidence="7 8" id="KW-0472">Membrane</keyword>
<comment type="similarity">
    <text evidence="2">Belongs to the nicotinamide ribonucleoside (NR) uptake permease (TC 4.B.1) family.</text>
</comment>
<dbReference type="Proteomes" id="UP000555552">
    <property type="component" value="Unassembled WGS sequence"/>
</dbReference>
<evidence type="ECO:0000256" key="6">
    <source>
        <dbReference type="ARBA" id="ARBA00022989"/>
    </source>
</evidence>
<dbReference type="EMBL" id="JABEMA010000183">
    <property type="protein sequence ID" value="NNH23703.1"/>
    <property type="molecule type" value="Genomic_DNA"/>
</dbReference>